<evidence type="ECO:0000256" key="1">
    <source>
        <dbReference type="ARBA" id="ARBA00022857"/>
    </source>
</evidence>
<reference evidence="4 6" key="2">
    <citation type="submission" date="2018-08" db="EMBL/GenBank/DDBJ databases">
        <title>Recombination of ecologically and evolutionarily significant loci maintains genetic cohesion in the Pseudomonas syringae species complex.</title>
        <authorList>
            <person name="Dillon M."/>
            <person name="Thakur S."/>
            <person name="Almeida R.N.D."/>
            <person name="Weir B.S."/>
            <person name="Guttman D.S."/>
        </authorList>
    </citation>
    <scope>NUCLEOTIDE SEQUENCE [LARGE SCALE GENOMIC DNA]</scope>
    <source>
        <strain evidence="4 6">ICMP 5931</strain>
    </source>
</reference>
<feature type="domain" description="Alcohol dehydrogenase-like N-terminal" evidence="2">
    <location>
        <begin position="26"/>
        <end position="86"/>
    </location>
</feature>
<dbReference type="InterPro" id="IPR011032">
    <property type="entry name" value="GroES-like_sf"/>
</dbReference>
<comment type="caution">
    <text evidence="3">The sequence shown here is derived from an EMBL/GenBank/DDBJ whole genome shotgun (WGS) entry which is preliminary data.</text>
</comment>
<dbReference type="InterPro" id="IPR013154">
    <property type="entry name" value="ADH-like_N"/>
</dbReference>
<evidence type="ECO:0000313" key="5">
    <source>
        <dbReference type="Proteomes" id="UP000050266"/>
    </source>
</evidence>
<organism evidence="3 5">
    <name type="scientific">Pseudomonas amygdali pv. ulmi</name>
    <dbReference type="NCBI Taxonomy" id="251720"/>
    <lineage>
        <taxon>Bacteria</taxon>
        <taxon>Pseudomonadati</taxon>
        <taxon>Pseudomonadota</taxon>
        <taxon>Gammaproteobacteria</taxon>
        <taxon>Pseudomonadales</taxon>
        <taxon>Pseudomonadaceae</taxon>
        <taxon>Pseudomonas</taxon>
        <taxon>Pseudomonas amygdali</taxon>
    </lineage>
</organism>
<dbReference type="Pfam" id="PF08240">
    <property type="entry name" value="ADH_N"/>
    <property type="match status" value="1"/>
</dbReference>
<reference evidence="3 5" key="1">
    <citation type="submission" date="2015-09" db="EMBL/GenBank/DDBJ databases">
        <title>Genome announcement of multiple Pseudomonas syringae strains.</title>
        <authorList>
            <person name="Thakur S."/>
            <person name="Wang P.W."/>
            <person name="Gong Y."/>
            <person name="Weir B.S."/>
            <person name="Guttman D.S."/>
        </authorList>
    </citation>
    <scope>NUCLEOTIDE SEQUENCE [LARGE SCALE GENOMIC DNA]</scope>
    <source>
        <strain evidence="3 5">ICMP3962</strain>
    </source>
</reference>
<sequence length="118" mass="12564">MKAIRIQNYKDTPTLQETPIPDIAHDQVLVRVQAAALNPLDQYVVAGAVAEYFPVSLPYIVASDFAGIVEHIGSSVTQWKVGDAVIGWNTPAAGGGLSRIGGSACSFLRRTSHRFAGV</sequence>
<dbReference type="PATRIC" id="fig|251720.4.peg.117"/>
<dbReference type="Proteomes" id="UP000050266">
    <property type="component" value="Unassembled WGS sequence"/>
</dbReference>
<keyword evidence="1" id="KW-0521">NADP</keyword>
<dbReference type="PANTHER" id="PTHR44154:SF1">
    <property type="entry name" value="QUINONE OXIDOREDUCTASE"/>
    <property type="match status" value="1"/>
</dbReference>
<dbReference type="InterPro" id="IPR051603">
    <property type="entry name" value="Zinc-ADH_QOR/CCCR"/>
</dbReference>
<dbReference type="AlphaFoldDB" id="A0A0Q0EKB9"/>
<evidence type="ECO:0000313" key="6">
    <source>
        <dbReference type="Proteomes" id="UP000271097"/>
    </source>
</evidence>
<protein>
    <submittedName>
        <fullName evidence="3">Transposase</fullName>
    </submittedName>
</protein>
<dbReference type="RefSeq" id="WP_199738631.1">
    <property type="nucleotide sequence ID" value="NZ_LIHQ01000257.1"/>
</dbReference>
<dbReference type="Gene3D" id="3.90.180.10">
    <property type="entry name" value="Medium-chain alcohol dehydrogenases, catalytic domain"/>
    <property type="match status" value="1"/>
</dbReference>
<gene>
    <name evidence="3" type="ORF">ALO41_200255</name>
    <name evidence="4" type="ORF">ALP90_200065</name>
</gene>
<proteinExistence type="predicted"/>
<evidence type="ECO:0000313" key="4">
    <source>
        <dbReference type="EMBL" id="RMR10988.1"/>
    </source>
</evidence>
<dbReference type="Proteomes" id="UP000271097">
    <property type="component" value="Unassembled WGS sequence"/>
</dbReference>
<dbReference type="PANTHER" id="PTHR44154">
    <property type="entry name" value="QUINONE OXIDOREDUCTASE"/>
    <property type="match status" value="1"/>
</dbReference>
<evidence type="ECO:0000313" key="3">
    <source>
        <dbReference type="EMBL" id="KPZ11124.1"/>
    </source>
</evidence>
<accession>A0A0Q0EKB9</accession>
<dbReference type="EMBL" id="LJRQ01000252">
    <property type="protein sequence ID" value="KPZ11124.1"/>
    <property type="molecule type" value="Genomic_DNA"/>
</dbReference>
<dbReference type="EMBL" id="RBRS01000385">
    <property type="protein sequence ID" value="RMR10988.1"/>
    <property type="molecule type" value="Genomic_DNA"/>
</dbReference>
<dbReference type="SUPFAM" id="SSF50129">
    <property type="entry name" value="GroES-like"/>
    <property type="match status" value="1"/>
</dbReference>
<name>A0A0Q0EKB9_PSEA0</name>
<evidence type="ECO:0000259" key="2">
    <source>
        <dbReference type="Pfam" id="PF08240"/>
    </source>
</evidence>